<dbReference type="Pfam" id="PF13508">
    <property type="entry name" value="Acetyltransf_7"/>
    <property type="match status" value="1"/>
</dbReference>
<reference evidence="2" key="1">
    <citation type="journal article" date="2015" name="Genome Announc.">
        <title>Draft Genome Sequence of the Pathogenic Filamentous Fungus Aspergillus udagawae Strain IFM 46973T.</title>
        <authorList>
            <person name="Kusuya Y."/>
            <person name="Takahashi-Nakaguchi A."/>
            <person name="Takahashi H."/>
            <person name="Yaguchi T."/>
        </authorList>
    </citation>
    <scope>NUCLEOTIDE SEQUENCE</scope>
    <source>
        <strain evidence="2">IFM 46973</strain>
    </source>
</reference>
<feature type="domain" description="N-acetyltransferase" evidence="1">
    <location>
        <begin position="13"/>
        <end position="204"/>
    </location>
</feature>
<dbReference type="InterPro" id="IPR000182">
    <property type="entry name" value="GNAT_dom"/>
</dbReference>
<sequence>MAEDTKRGTISTFEIKFVEPEDIPAITELWYNAFSIPQNPKMFPDTTGVRQWWNETHRQDILHNRYRRYLKVVDIASPGFIVAYAKWDLNPQQSGQRFPPWHEESDHQACDELFGLLEKERNQFFGDKQFYYLDMLVTHPVYRRQGAGSMLIQWGCDRVDKEAVPAYVDAHYAAAPLYRKFGFRDRKDIEVNLQGALPMVRESQLKN</sequence>
<dbReference type="PROSITE" id="PS51186">
    <property type="entry name" value="GNAT"/>
    <property type="match status" value="1"/>
</dbReference>
<evidence type="ECO:0000259" key="1">
    <source>
        <dbReference type="PROSITE" id="PS51186"/>
    </source>
</evidence>
<accession>A0A8E0QU63</accession>
<gene>
    <name evidence="2" type="ORF">Aud_005323</name>
</gene>
<dbReference type="Gene3D" id="3.40.630.30">
    <property type="match status" value="1"/>
</dbReference>
<dbReference type="PANTHER" id="PTHR42791:SF17">
    <property type="entry name" value="ACETYLTRANSFERASE, GNAT FAMILY FAMILY (AFU_ORTHOLOGUE AFUA_8G05690)"/>
    <property type="match status" value="1"/>
</dbReference>
<comment type="caution">
    <text evidence="2">The sequence shown here is derived from an EMBL/GenBank/DDBJ whole genome shotgun (WGS) entry which is preliminary data.</text>
</comment>
<proteinExistence type="predicted"/>
<dbReference type="PANTHER" id="PTHR42791">
    <property type="entry name" value="GNAT FAMILY ACETYLTRANSFERASE"/>
    <property type="match status" value="1"/>
</dbReference>
<organism evidence="2 3">
    <name type="scientific">Aspergillus udagawae</name>
    <dbReference type="NCBI Taxonomy" id="91492"/>
    <lineage>
        <taxon>Eukaryota</taxon>
        <taxon>Fungi</taxon>
        <taxon>Dikarya</taxon>
        <taxon>Ascomycota</taxon>
        <taxon>Pezizomycotina</taxon>
        <taxon>Eurotiomycetes</taxon>
        <taxon>Eurotiomycetidae</taxon>
        <taxon>Eurotiales</taxon>
        <taxon>Aspergillaceae</taxon>
        <taxon>Aspergillus</taxon>
        <taxon>Aspergillus subgen. Fumigati</taxon>
    </lineage>
</organism>
<dbReference type="GO" id="GO:0016747">
    <property type="term" value="F:acyltransferase activity, transferring groups other than amino-acyl groups"/>
    <property type="evidence" value="ECO:0007669"/>
    <property type="project" value="InterPro"/>
</dbReference>
<dbReference type="SUPFAM" id="SSF55729">
    <property type="entry name" value="Acyl-CoA N-acyltransferases (Nat)"/>
    <property type="match status" value="1"/>
</dbReference>
<reference evidence="2" key="2">
    <citation type="submission" date="2021-01" db="EMBL/GenBank/DDBJ databases">
        <title>Pan-genome distribution and transcriptional activeness of fungal secondary metabolism genes in Aspergillus section Fumigati.</title>
        <authorList>
            <person name="Takahashi H."/>
            <person name="Umemura M."/>
            <person name="Ninomiya A."/>
            <person name="Kusuya Y."/>
            <person name="Urayama S."/>
            <person name="Shimizu M."/>
            <person name="Watanabe A."/>
            <person name="Kamei K."/>
            <person name="Yaguchi T."/>
            <person name="Hagiwara D."/>
        </authorList>
    </citation>
    <scope>NUCLEOTIDE SEQUENCE</scope>
    <source>
        <strain evidence="2">IFM 46973</strain>
    </source>
</reference>
<dbReference type="Proteomes" id="UP000036893">
    <property type="component" value="Unassembled WGS sequence"/>
</dbReference>
<name>A0A8E0QU63_9EURO</name>
<dbReference type="RefSeq" id="XP_043146187.1">
    <property type="nucleotide sequence ID" value="XM_043290252.1"/>
</dbReference>
<dbReference type="InterPro" id="IPR016181">
    <property type="entry name" value="Acyl_CoA_acyltransferase"/>
</dbReference>
<dbReference type="CDD" id="cd04301">
    <property type="entry name" value="NAT_SF"/>
    <property type="match status" value="1"/>
</dbReference>
<dbReference type="AlphaFoldDB" id="A0A8E0QU63"/>
<dbReference type="GeneID" id="66992799"/>
<evidence type="ECO:0000313" key="2">
    <source>
        <dbReference type="EMBL" id="GIC88921.1"/>
    </source>
</evidence>
<dbReference type="EMBL" id="BBXM02000003">
    <property type="protein sequence ID" value="GIC88921.1"/>
    <property type="molecule type" value="Genomic_DNA"/>
</dbReference>
<protein>
    <recommendedName>
        <fullName evidence="1">N-acetyltransferase domain-containing protein</fullName>
    </recommendedName>
</protein>
<evidence type="ECO:0000313" key="3">
    <source>
        <dbReference type="Proteomes" id="UP000036893"/>
    </source>
</evidence>
<dbReference type="InterPro" id="IPR052523">
    <property type="entry name" value="Trichothecene_AcTrans"/>
</dbReference>